<feature type="compositionally biased region" description="Low complexity" evidence="1">
    <location>
        <begin position="760"/>
        <end position="771"/>
    </location>
</feature>
<feature type="compositionally biased region" description="Low complexity" evidence="1">
    <location>
        <begin position="902"/>
        <end position="922"/>
    </location>
</feature>
<dbReference type="EMBL" id="BMAR01000001">
    <property type="protein sequence ID" value="GFR40650.1"/>
    <property type="molecule type" value="Genomic_DNA"/>
</dbReference>
<sequence length="1078" mass="114676">MLLNALADRPKNMDFLETVAVNEQNLCSWSMSPVPCIEGPRQPVEAVPFTSAQWPKLPAYLWRAAKARDRETLFLKFLAAVQWKERRLKEKAGTKAVATSAAFPAGGMLWSLTLEQPDDVFGYMDCFDKIMPESRALYAGRDKLGDVSEALPVACLVVRAERAEHHWHPQDVVTAYADMTFTPGMDGGRALSNVDNTYSTFMRGLHFSFTAARPYFKVALTWRDVLGHWPHTDEDFSAALTGESLLNLDSFTSFLFVHNVTTHWHADSKHEEAELGRSLSSQLLLYRVLEGLQVQHQWCGDCDRQLEGRPHFNVEEEEPIQPGVYLPAPDGGEGGDGDAAEYENHYLEDSDELLLKPGPLRPYYTWRGRFRTRNPAELLTLVLIASGMECWRDMKLKTTIQWLQDVLDHLTNDAQQPGAFCAKRALPYFEGCRDRAHALRRINLTEEGLPLGLRPSRLRLLARPSGVGGRLWRTLQAMMWHCGVVPTPRPFGACGSGSGNRSGRTCDFDSCGHLQSCFGDYLTRLIETGAGSEDVSKPTATGNPKTCQREPDWSELLKTLPDGSLRYTGSGGGSSSEDGCRLVPWSGGDEQRRKHLAQEMRTQHRISAAWRRSIVAVLLVVTLGPALLVLKWLLSAALAYLVPMPGNTNEQPPPQQQQQRIGRQHKRNKSEKSRDERNQERTESEEQVEDSIGIGEYLYHLCAFTVLFFAEVLAACCRAGSAGVTRIGGFLTGEGTAAAAGIIEDSGSGTATCSAALPAEPAAAGSSEHAGVGPSSRSKPTAKGGKGATTTNNSGSGSATPRTSGKDSKRGSKGAPKGAASRASGPTGNANPEAASAGAVSTAAAAAAVVAGCSNADTHPVGGAAPSSLRRRLALSRAAGERGSIAINATASPTPLSPPAPAGRLPTANGAAAAAANAARTPTSPPLPTSATAIGPGTAAAASGFNLHGGGSQQRLPNNVGCASPTLPTPLPGPTGPPAMQAVMATCNIAFAGGNSSGAAPSPAVVPSFSSSPRVGDTDDRSCLVCLDAAREFGFLHGGMVHTGVCGECAELLRSRGPDLECIVCRQQVESMVGVYGI</sequence>
<reference evidence="2 3" key="1">
    <citation type="journal article" date="2021" name="Sci. Rep.">
        <title>Genome sequencing of the multicellular alga Astrephomene provides insights into convergent evolution of germ-soma differentiation.</title>
        <authorList>
            <person name="Yamashita S."/>
            <person name="Yamamoto K."/>
            <person name="Matsuzaki R."/>
            <person name="Suzuki S."/>
            <person name="Yamaguchi H."/>
            <person name="Hirooka S."/>
            <person name="Minakuchi Y."/>
            <person name="Miyagishima S."/>
            <person name="Kawachi M."/>
            <person name="Toyoda A."/>
            <person name="Nozaki H."/>
        </authorList>
    </citation>
    <scope>NUCLEOTIDE SEQUENCE [LARGE SCALE GENOMIC DNA]</scope>
    <source>
        <strain evidence="2 3">NIES-4017</strain>
    </source>
</reference>
<name>A0AAD3DF48_9CHLO</name>
<evidence type="ECO:0000313" key="3">
    <source>
        <dbReference type="Proteomes" id="UP001054857"/>
    </source>
</evidence>
<feature type="region of interest" description="Disordered" evidence="1">
    <location>
        <begin position="760"/>
        <end position="834"/>
    </location>
</feature>
<evidence type="ECO:0000256" key="1">
    <source>
        <dbReference type="SAM" id="MobiDB-lite"/>
    </source>
</evidence>
<dbReference type="InterPro" id="IPR013083">
    <property type="entry name" value="Znf_RING/FYVE/PHD"/>
</dbReference>
<feature type="compositionally biased region" description="Pro residues" evidence="1">
    <location>
        <begin position="967"/>
        <end position="977"/>
    </location>
</feature>
<accession>A0AAD3DF48</accession>
<feature type="compositionally biased region" description="Low complexity" evidence="1">
    <location>
        <begin position="885"/>
        <end position="894"/>
    </location>
</feature>
<dbReference type="AlphaFoldDB" id="A0AAD3DF48"/>
<feature type="compositionally biased region" description="Low complexity" evidence="1">
    <location>
        <begin position="778"/>
        <end position="801"/>
    </location>
</feature>
<protein>
    <submittedName>
        <fullName evidence="2">Uncharacterized protein</fullName>
    </submittedName>
</protein>
<feature type="compositionally biased region" description="Low complexity" evidence="1">
    <location>
        <begin position="929"/>
        <end position="944"/>
    </location>
</feature>
<feature type="region of interest" description="Disordered" evidence="1">
    <location>
        <begin position="885"/>
        <end position="979"/>
    </location>
</feature>
<proteinExistence type="predicted"/>
<dbReference type="Gene3D" id="3.30.40.10">
    <property type="entry name" value="Zinc/RING finger domain, C3HC4 (zinc finger)"/>
    <property type="match status" value="1"/>
</dbReference>
<gene>
    <name evidence="2" type="ORF">Agub_g1235</name>
</gene>
<feature type="compositionally biased region" description="Basic and acidic residues" evidence="1">
    <location>
        <begin position="670"/>
        <end position="684"/>
    </location>
</feature>
<keyword evidence="3" id="KW-1185">Reference proteome</keyword>
<dbReference type="Pfam" id="PF13920">
    <property type="entry name" value="zf-C3HC4_3"/>
    <property type="match status" value="1"/>
</dbReference>
<dbReference type="Proteomes" id="UP001054857">
    <property type="component" value="Unassembled WGS sequence"/>
</dbReference>
<comment type="caution">
    <text evidence="2">The sequence shown here is derived from an EMBL/GenBank/DDBJ whole genome shotgun (WGS) entry which is preliminary data.</text>
</comment>
<evidence type="ECO:0000313" key="2">
    <source>
        <dbReference type="EMBL" id="GFR40650.1"/>
    </source>
</evidence>
<feature type="region of interest" description="Disordered" evidence="1">
    <location>
        <begin position="648"/>
        <end position="687"/>
    </location>
</feature>
<feature type="region of interest" description="Disordered" evidence="1">
    <location>
        <begin position="532"/>
        <end position="552"/>
    </location>
</feature>
<organism evidence="2 3">
    <name type="scientific">Astrephomene gubernaculifera</name>
    <dbReference type="NCBI Taxonomy" id="47775"/>
    <lineage>
        <taxon>Eukaryota</taxon>
        <taxon>Viridiplantae</taxon>
        <taxon>Chlorophyta</taxon>
        <taxon>core chlorophytes</taxon>
        <taxon>Chlorophyceae</taxon>
        <taxon>CS clade</taxon>
        <taxon>Chlamydomonadales</taxon>
        <taxon>Astrephomenaceae</taxon>
        <taxon>Astrephomene</taxon>
    </lineage>
</organism>